<feature type="transmembrane region" description="Helical" evidence="7">
    <location>
        <begin position="148"/>
        <end position="169"/>
    </location>
</feature>
<dbReference type="EMBL" id="CP016379">
    <property type="protein sequence ID" value="AZR74456.1"/>
    <property type="molecule type" value="Genomic_DNA"/>
</dbReference>
<dbReference type="GO" id="GO:0005886">
    <property type="term" value="C:plasma membrane"/>
    <property type="evidence" value="ECO:0007669"/>
    <property type="project" value="UniProtKB-SubCell"/>
</dbReference>
<evidence type="ECO:0000256" key="6">
    <source>
        <dbReference type="ARBA" id="ARBA00023136"/>
    </source>
</evidence>
<dbReference type="PROSITE" id="PS50928">
    <property type="entry name" value="ABC_TM1"/>
    <property type="match status" value="1"/>
</dbReference>
<evidence type="ECO:0000256" key="2">
    <source>
        <dbReference type="ARBA" id="ARBA00022448"/>
    </source>
</evidence>
<evidence type="ECO:0000256" key="1">
    <source>
        <dbReference type="ARBA" id="ARBA00004651"/>
    </source>
</evidence>
<evidence type="ECO:0000256" key="4">
    <source>
        <dbReference type="ARBA" id="ARBA00022692"/>
    </source>
</evidence>
<evidence type="ECO:0000259" key="8">
    <source>
        <dbReference type="PROSITE" id="PS50928"/>
    </source>
</evidence>
<dbReference type="CDD" id="cd06261">
    <property type="entry name" value="TM_PBP2"/>
    <property type="match status" value="1"/>
</dbReference>
<evidence type="ECO:0000313" key="9">
    <source>
        <dbReference type="EMBL" id="AZR74456.1"/>
    </source>
</evidence>
<dbReference type="Gene3D" id="1.10.3720.10">
    <property type="entry name" value="MetI-like"/>
    <property type="match status" value="1"/>
</dbReference>
<feature type="transmembrane region" description="Helical" evidence="7">
    <location>
        <begin position="12"/>
        <end position="34"/>
    </location>
</feature>
<dbReference type="Pfam" id="PF00528">
    <property type="entry name" value="BPD_transp_1"/>
    <property type="match status" value="1"/>
</dbReference>
<reference evidence="9 10" key="1">
    <citation type="submission" date="2016-07" db="EMBL/GenBank/DDBJ databases">
        <title>Genome and transcriptome analysis of iron-reducing fermentative bacteria Anoxybacter fermentans.</title>
        <authorList>
            <person name="Zeng X."/>
            <person name="Shao Z."/>
        </authorList>
    </citation>
    <scope>NUCLEOTIDE SEQUENCE [LARGE SCALE GENOMIC DNA]</scope>
    <source>
        <strain evidence="9 10">DY22613</strain>
    </source>
</reference>
<dbReference type="OrthoDB" id="9786413at2"/>
<keyword evidence="4 7" id="KW-0812">Transmembrane</keyword>
<dbReference type="Proteomes" id="UP000267250">
    <property type="component" value="Chromosome"/>
</dbReference>
<evidence type="ECO:0000256" key="5">
    <source>
        <dbReference type="ARBA" id="ARBA00022989"/>
    </source>
</evidence>
<keyword evidence="3" id="KW-1003">Cell membrane</keyword>
<dbReference type="AlphaFoldDB" id="A0A3Q9HS27"/>
<organism evidence="9 10">
    <name type="scientific">Anoxybacter fermentans</name>
    <dbReference type="NCBI Taxonomy" id="1323375"/>
    <lineage>
        <taxon>Bacteria</taxon>
        <taxon>Bacillati</taxon>
        <taxon>Bacillota</taxon>
        <taxon>Clostridia</taxon>
        <taxon>Halanaerobiales</taxon>
        <taxon>Anoxybacter</taxon>
    </lineage>
</organism>
<keyword evidence="5 7" id="KW-1133">Transmembrane helix</keyword>
<keyword evidence="2 7" id="KW-0813">Transport</keyword>
<accession>A0A3Q9HS27</accession>
<name>A0A3Q9HS27_9FIRM</name>
<dbReference type="GO" id="GO:0055085">
    <property type="term" value="P:transmembrane transport"/>
    <property type="evidence" value="ECO:0007669"/>
    <property type="project" value="InterPro"/>
</dbReference>
<dbReference type="KEGG" id="aft:BBF96_14300"/>
<protein>
    <submittedName>
        <fullName evidence="9">ABC transporter permease</fullName>
    </submittedName>
</protein>
<dbReference type="SUPFAM" id="SSF161098">
    <property type="entry name" value="MetI-like"/>
    <property type="match status" value="2"/>
</dbReference>
<keyword evidence="6 7" id="KW-0472">Membrane</keyword>
<evidence type="ECO:0000256" key="7">
    <source>
        <dbReference type="RuleBase" id="RU363032"/>
    </source>
</evidence>
<evidence type="ECO:0000256" key="3">
    <source>
        <dbReference type="ARBA" id="ARBA00022475"/>
    </source>
</evidence>
<gene>
    <name evidence="9" type="ORF">BBF96_14300</name>
</gene>
<dbReference type="PANTHER" id="PTHR30193">
    <property type="entry name" value="ABC TRANSPORTER PERMEASE PROTEIN"/>
    <property type="match status" value="1"/>
</dbReference>
<dbReference type="PANTHER" id="PTHR30193:SF37">
    <property type="entry name" value="INNER MEMBRANE ABC TRANSPORTER PERMEASE PROTEIN YCJO"/>
    <property type="match status" value="1"/>
</dbReference>
<comment type="similarity">
    <text evidence="7">Belongs to the binding-protein-dependent transport system permease family.</text>
</comment>
<feature type="transmembrane region" description="Helical" evidence="7">
    <location>
        <begin position="108"/>
        <end position="128"/>
    </location>
</feature>
<dbReference type="RefSeq" id="WP_127017814.1">
    <property type="nucleotide sequence ID" value="NZ_CP016379.1"/>
</dbReference>
<proteinExistence type="inferred from homology"/>
<sequence length="369" mass="41929">MKKRLSTLNEKVAPYILLAPFLFVLIVFFGYAFVRVLYFSFTDYDLFSSPKWVWFKNYINLFQEIQFGRALKNSITFAIIVTTCQTFIALVLAVVLNQQIKGIKFFRAAYYMPSVTSSVVITLIFMWIFQKRGLMNYLLTQVVKASRILLVFFLLAVIFHILLVMYEKIRKRPVSIFEPAFIVLSLLLSGIITFILIKVGIISTLENVKPVRMIWLNTRKTWPDIAGPLAFPIPLGAIMILNIWTTAPTFMLLYLAGLQDIPKELYEAAAVDGATKWHTFWYITVPQLKHITFLVVTMGLIGTLQMFDQVAVIGDQAPLDSTITLAYYIYKNVLPSSAIPKVGLASAAAIFLAGLTFIIVLIQKKFVNK</sequence>
<feature type="transmembrane region" description="Helical" evidence="7">
    <location>
        <begin position="342"/>
        <end position="362"/>
    </location>
</feature>
<dbReference type="InterPro" id="IPR000515">
    <property type="entry name" value="MetI-like"/>
</dbReference>
<dbReference type="InterPro" id="IPR051393">
    <property type="entry name" value="ABC_transporter_permease"/>
</dbReference>
<dbReference type="InterPro" id="IPR035906">
    <property type="entry name" value="MetI-like_sf"/>
</dbReference>
<feature type="transmembrane region" description="Helical" evidence="7">
    <location>
        <begin position="181"/>
        <end position="205"/>
    </location>
</feature>
<feature type="domain" description="ABC transmembrane type-1" evidence="8">
    <location>
        <begin position="71"/>
        <end position="363"/>
    </location>
</feature>
<feature type="transmembrane region" description="Helical" evidence="7">
    <location>
        <begin position="75"/>
        <end position="96"/>
    </location>
</feature>
<comment type="subcellular location">
    <subcellularLocation>
        <location evidence="1 7">Cell membrane</location>
        <topology evidence="1 7">Multi-pass membrane protein</topology>
    </subcellularLocation>
</comment>
<keyword evidence="10" id="KW-1185">Reference proteome</keyword>
<evidence type="ECO:0000313" key="10">
    <source>
        <dbReference type="Proteomes" id="UP000267250"/>
    </source>
</evidence>